<sequence>MEDEDRPHALASGRKDAAASLSLESLEPYSIDELDARVILLEAEIARVRAHKARSAANRLAAEALFRTSPSSGASPSGATS</sequence>
<reference evidence="1 2" key="1">
    <citation type="submission" date="2023-02" db="EMBL/GenBank/DDBJ databases">
        <title>Genome sequence of Novosphingobium humi KACC 19094.</title>
        <authorList>
            <person name="Kim S."/>
            <person name="Heo J."/>
            <person name="Kwon S.-W."/>
        </authorList>
    </citation>
    <scope>NUCLEOTIDE SEQUENCE [LARGE SCALE GENOMIC DNA]</scope>
    <source>
        <strain evidence="1 2">KACC 19094</strain>
    </source>
</reference>
<keyword evidence="2" id="KW-1185">Reference proteome</keyword>
<accession>A0ABY7TZD9</accession>
<dbReference type="Pfam" id="PF06698">
    <property type="entry name" value="DUF1192"/>
    <property type="match status" value="1"/>
</dbReference>
<proteinExistence type="predicted"/>
<protein>
    <submittedName>
        <fullName evidence="1">DUF1192 domain-containing protein</fullName>
    </submittedName>
</protein>
<dbReference type="Proteomes" id="UP001218231">
    <property type="component" value="Chromosome"/>
</dbReference>
<evidence type="ECO:0000313" key="1">
    <source>
        <dbReference type="EMBL" id="WCT77444.1"/>
    </source>
</evidence>
<name>A0ABY7TZD9_9SPHN</name>
<dbReference type="RefSeq" id="WP_273617818.1">
    <property type="nucleotide sequence ID" value="NZ_CP117417.1"/>
</dbReference>
<gene>
    <name evidence="1" type="ORF">PQ457_00150</name>
</gene>
<dbReference type="EMBL" id="CP117417">
    <property type="protein sequence ID" value="WCT77444.1"/>
    <property type="molecule type" value="Genomic_DNA"/>
</dbReference>
<dbReference type="InterPro" id="IPR009579">
    <property type="entry name" value="DUF1192"/>
</dbReference>
<organism evidence="1 2">
    <name type="scientific">Novosphingobium humi</name>
    <dbReference type="NCBI Taxonomy" id="2282397"/>
    <lineage>
        <taxon>Bacteria</taxon>
        <taxon>Pseudomonadati</taxon>
        <taxon>Pseudomonadota</taxon>
        <taxon>Alphaproteobacteria</taxon>
        <taxon>Sphingomonadales</taxon>
        <taxon>Sphingomonadaceae</taxon>
        <taxon>Novosphingobium</taxon>
    </lineage>
</organism>
<evidence type="ECO:0000313" key="2">
    <source>
        <dbReference type="Proteomes" id="UP001218231"/>
    </source>
</evidence>